<reference key="1">
    <citation type="submission" date="2010-11" db="EMBL/GenBank/DDBJ databases">
        <title>The complete genome of Bacteroides helcogenes P 36-108.</title>
        <authorList>
            <consortium name="US DOE Joint Genome Institute (JGI-PGF)"/>
            <person name="Lucas S."/>
            <person name="Copeland A."/>
            <person name="Lapidus A."/>
            <person name="Bruce D."/>
            <person name="Goodwin L."/>
            <person name="Pitluck S."/>
            <person name="Kyrpides N."/>
            <person name="Mavromatis K."/>
            <person name="Ivanova N."/>
            <person name="Zeytun A."/>
            <person name="Brettin T."/>
            <person name="Detter J.C."/>
            <person name="Tapia R."/>
            <person name="Han C."/>
            <person name="Land M."/>
            <person name="Hauser L."/>
            <person name="Markowitz V."/>
            <person name="Cheng J.-F."/>
            <person name="Hugenholtz P."/>
            <person name="Woyke T."/>
            <person name="Wu D."/>
            <person name="Gronow S."/>
            <person name="Wellnitz S."/>
            <person name="Brambilla E."/>
            <person name="Klenk H.-P."/>
            <person name="Eisen J.A."/>
        </authorList>
    </citation>
    <scope>NUCLEOTIDE SEQUENCE</scope>
    <source>
        <strain>P 36-108</strain>
    </source>
</reference>
<protein>
    <recommendedName>
        <fullName evidence="3">DUF4435 domain-containing protein</fullName>
    </recommendedName>
</protein>
<name>E6SMU3_BACT6</name>
<dbReference type="STRING" id="693979.Bache_0636"/>
<proteinExistence type="predicted"/>
<dbReference type="InterPro" id="IPR024508">
    <property type="entry name" value="DUF3226"/>
</dbReference>
<organism evidence="1 2">
    <name type="scientific">Bacteroides helcogenes (strain ATCC 35417 / DSM 20613 / JCM 6297 / CCUG 15421 / P 36-108)</name>
    <dbReference type="NCBI Taxonomy" id="693979"/>
    <lineage>
        <taxon>Bacteria</taxon>
        <taxon>Pseudomonadati</taxon>
        <taxon>Bacteroidota</taxon>
        <taxon>Bacteroidia</taxon>
        <taxon>Bacteroidales</taxon>
        <taxon>Bacteroidaceae</taxon>
        <taxon>Bacteroides</taxon>
    </lineage>
</organism>
<dbReference type="PATRIC" id="fig|693979.3.peg.679"/>
<dbReference type="Proteomes" id="UP000008630">
    <property type="component" value="Chromosome"/>
</dbReference>
<keyword evidence="2" id="KW-1185">Reference proteome</keyword>
<dbReference type="RefSeq" id="WP_013546274.1">
    <property type="nucleotide sequence ID" value="NC_014933.1"/>
</dbReference>
<evidence type="ECO:0000313" key="2">
    <source>
        <dbReference type="Proteomes" id="UP000008630"/>
    </source>
</evidence>
<gene>
    <name evidence="1" type="ordered locus">Bache_0636</name>
</gene>
<sequence>MSKLKESFSYYLFVEGKNDLHVISSLCGCHHVNQNFNIKPCESVENVVGLFRLALTNPLAYQRIGIVLDADVDIEKRWKQLVDVLKGSGKYDCDGLELSPDGLILHPVNDYDAIVGIWIMPDNTLKGMLEDFALNMIPAGDSLFLKSEAILSELESTGIQRYKQVHRSKAKIHTFLAWQDEPGKPIGQAITAHILNPDAEQAKIFVDWLNKLYN</sequence>
<evidence type="ECO:0000313" key="1">
    <source>
        <dbReference type="EMBL" id="ADV42659.1"/>
    </source>
</evidence>
<dbReference type="OrthoDB" id="530493at2"/>
<dbReference type="Pfam" id="PF11536">
    <property type="entry name" value="DUF3226"/>
    <property type="match status" value="1"/>
</dbReference>
<evidence type="ECO:0008006" key="3">
    <source>
        <dbReference type="Google" id="ProtNLM"/>
    </source>
</evidence>
<reference evidence="1 2" key="2">
    <citation type="journal article" date="2011" name="Stand. Genomic Sci.">
        <title>Complete genome sequence of Bacteroides helcogenes type strain (P 36-108).</title>
        <authorList>
            <person name="Pati A."/>
            <person name="Gronow S."/>
            <person name="Zeytun A."/>
            <person name="Lapidus A."/>
            <person name="Nolan M."/>
            <person name="Hammon N."/>
            <person name="Deshpande S."/>
            <person name="Cheng J.F."/>
            <person name="Tapia R."/>
            <person name="Han C."/>
            <person name="Goodwin L."/>
            <person name="Pitluck S."/>
            <person name="Liolios K."/>
            <person name="Pagani I."/>
            <person name="Ivanova N."/>
            <person name="Mavromatis K."/>
            <person name="Chen A."/>
            <person name="Palaniappan K."/>
            <person name="Land M."/>
            <person name="Hauser L."/>
            <person name="Chang Y.J."/>
            <person name="Jeffries C.D."/>
            <person name="Detter J.C."/>
            <person name="Brambilla E."/>
            <person name="Rohde M."/>
            <person name="Goker M."/>
            <person name="Woyke T."/>
            <person name="Bristow J."/>
            <person name="Eisen J.A."/>
            <person name="Markowitz V."/>
            <person name="Hugenholtz P."/>
            <person name="Kyrpides N.C."/>
            <person name="Klenk H.P."/>
            <person name="Lucas S."/>
        </authorList>
    </citation>
    <scope>NUCLEOTIDE SEQUENCE [LARGE SCALE GENOMIC DNA]</scope>
    <source>
        <strain evidence="2">ATCC 35417 / DSM 20613 / JCM 6297 / CCUG 15421 / P 36-108</strain>
    </source>
</reference>
<dbReference type="EMBL" id="CP002352">
    <property type="protein sequence ID" value="ADV42659.1"/>
    <property type="molecule type" value="Genomic_DNA"/>
</dbReference>
<accession>E6SMU3</accession>
<dbReference type="AlphaFoldDB" id="E6SMU3"/>
<dbReference type="HOGENOM" id="CLU_1264732_0_0_10"/>
<dbReference type="KEGG" id="bhl:Bache_0636"/>
<dbReference type="eggNOG" id="ENOG50310W8">
    <property type="taxonomic scope" value="Bacteria"/>
</dbReference>